<dbReference type="Proteomes" id="UP001523230">
    <property type="component" value="Unassembled WGS sequence"/>
</dbReference>
<dbReference type="EMBL" id="QFDM01000002">
    <property type="protein sequence ID" value="MCM2466227.1"/>
    <property type="molecule type" value="Genomic_DNA"/>
</dbReference>
<evidence type="ECO:0000313" key="1">
    <source>
        <dbReference type="EMBL" id="MCM2466227.1"/>
    </source>
</evidence>
<dbReference type="Gene3D" id="1.20.120.330">
    <property type="entry name" value="Nucleotidyltransferases domain 2"/>
    <property type="match status" value="1"/>
</dbReference>
<organism evidence="1 2">
    <name type="scientific">Methanoculleus oceani</name>
    <dbReference type="NCBI Taxonomy" id="2184756"/>
    <lineage>
        <taxon>Archaea</taxon>
        <taxon>Methanobacteriati</taxon>
        <taxon>Methanobacteriota</taxon>
        <taxon>Stenosarchaea group</taxon>
        <taxon>Methanomicrobia</taxon>
        <taxon>Methanomicrobiales</taxon>
        <taxon>Methanomicrobiaceae</taxon>
        <taxon>Methanoculleus</taxon>
    </lineage>
</organism>
<reference evidence="1 2" key="1">
    <citation type="submission" date="2018-05" db="EMBL/GenBank/DDBJ databases">
        <title>Isolation and characterization of genus Methanoculleus species and their viruses from deep sea marine sediment offshore southwestern Taiwan.</title>
        <authorList>
            <person name="Wei W.-H."/>
            <person name="Chen W.-C."/>
            <person name="Lai M.-C."/>
            <person name="Chen S.-C."/>
        </authorList>
    </citation>
    <scope>NUCLEOTIDE SEQUENCE [LARGE SCALE GENOMIC DNA]</scope>
    <source>
        <strain evidence="1 2">CWC-02</strain>
    </source>
</reference>
<comment type="caution">
    <text evidence="1">The sequence shown here is derived from an EMBL/GenBank/DDBJ whole genome shotgun (WGS) entry which is preliminary data.</text>
</comment>
<keyword evidence="2" id="KW-1185">Reference proteome</keyword>
<sequence>MFAGGYRPKGGEGHVSVKEFLGYHLNQDEVAVFDRMRRKRHMATYDVSSIVTHTDAESAIVMARTLVDTIKGILADDGFLS</sequence>
<dbReference type="AlphaFoldDB" id="A0ABD4TC00"/>
<proteinExistence type="predicted"/>
<gene>
    <name evidence="1" type="ORF">DIC75_07855</name>
</gene>
<dbReference type="RefSeq" id="WP_250987489.1">
    <property type="nucleotide sequence ID" value="NZ_QFDM01000002.1"/>
</dbReference>
<evidence type="ECO:0000313" key="2">
    <source>
        <dbReference type="Proteomes" id="UP001523230"/>
    </source>
</evidence>
<evidence type="ECO:0008006" key="3">
    <source>
        <dbReference type="Google" id="ProtNLM"/>
    </source>
</evidence>
<name>A0ABD4TC00_9EURY</name>
<protein>
    <recommendedName>
        <fullName evidence="3">HEPN domain-containing protein</fullName>
    </recommendedName>
</protein>
<accession>A0ABD4TC00</accession>